<keyword evidence="2 4" id="KW-0813">Transport</keyword>
<dbReference type="CDD" id="cd01017">
    <property type="entry name" value="AdcA"/>
    <property type="match status" value="1"/>
</dbReference>
<evidence type="ECO:0000256" key="3">
    <source>
        <dbReference type="ARBA" id="ARBA00022729"/>
    </source>
</evidence>
<dbReference type="Gene3D" id="3.40.50.1980">
    <property type="entry name" value="Nitrogenase molybdenum iron protein domain"/>
    <property type="match status" value="2"/>
</dbReference>
<evidence type="ECO:0000256" key="1">
    <source>
        <dbReference type="ARBA" id="ARBA00011028"/>
    </source>
</evidence>
<keyword evidence="7" id="KW-1185">Reference proteome</keyword>
<dbReference type="InterPro" id="IPR006127">
    <property type="entry name" value="ZnuA-like"/>
</dbReference>
<evidence type="ECO:0000256" key="4">
    <source>
        <dbReference type="RuleBase" id="RU003512"/>
    </source>
</evidence>
<protein>
    <submittedName>
        <fullName evidence="6">ABC transporter substrate-binding protein</fullName>
    </submittedName>
</protein>
<dbReference type="PROSITE" id="PS51257">
    <property type="entry name" value="PROKAR_LIPOPROTEIN"/>
    <property type="match status" value="1"/>
</dbReference>
<dbReference type="GO" id="GO:0007155">
    <property type="term" value="P:cell adhesion"/>
    <property type="evidence" value="ECO:0007669"/>
    <property type="project" value="InterPro"/>
</dbReference>
<feature type="signal peptide" evidence="5">
    <location>
        <begin position="1"/>
        <end position="19"/>
    </location>
</feature>
<organism evidence="6 7">
    <name type="scientific">Anaeromicropila herbilytica</name>
    <dbReference type="NCBI Taxonomy" id="2785025"/>
    <lineage>
        <taxon>Bacteria</taxon>
        <taxon>Bacillati</taxon>
        <taxon>Bacillota</taxon>
        <taxon>Clostridia</taxon>
        <taxon>Lachnospirales</taxon>
        <taxon>Lachnospiraceae</taxon>
        <taxon>Anaeromicropila</taxon>
    </lineage>
</organism>
<dbReference type="RefSeq" id="WP_271712291.1">
    <property type="nucleotide sequence ID" value="NZ_AP024169.1"/>
</dbReference>
<feature type="chain" id="PRO_5039064046" evidence="5">
    <location>
        <begin position="20"/>
        <end position="302"/>
    </location>
</feature>
<dbReference type="KEGG" id="ahb:bsdtb5_24420"/>
<dbReference type="PRINTS" id="PR00691">
    <property type="entry name" value="ADHESINB"/>
</dbReference>
<evidence type="ECO:0000313" key="7">
    <source>
        <dbReference type="Proteomes" id="UP000595897"/>
    </source>
</evidence>
<dbReference type="GO" id="GO:0046872">
    <property type="term" value="F:metal ion binding"/>
    <property type="evidence" value="ECO:0007669"/>
    <property type="project" value="InterPro"/>
</dbReference>
<dbReference type="EMBL" id="AP024169">
    <property type="protein sequence ID" value="BCN31147.1"/>
    <property type="molecule type" value="Genomic_DNA"/>
</dbReference>
<dbReference type="PANTHER" id="PTHR42953:SF3">
    <property type="entry name" value="HIGH-AFFINITY ZINC UPTAKE SYSTEM PROTEIN ZNUA"/>
    <property type="match status" value="1"/>
</dbReference>
<dbReference type="AlphaFoldDB" id="A0A7R7ID31"/>
<evidence type="ECO:0000313" key="6">
    <source>
        <dbReference type="EMBL" id="BCN31147.1"/>
    </source>
</evidence>
<accession>A0A7R7ID31</accession>
<dbReference type="PRINTS" id="PR00690">
    <property type="entry name" value="ADHESNFAMILY"/>
</dbReference>
<evidence type="ECO:0000256" key="5">
    <source>
        <dbReference type="SAM" id="SignalP"/>
    </source>
</evidence>
<name>A0A7R7ID31_9FIRM</name>
<comment type="similarity">
    <text evidence="1 4">Belongs to the bacterial solute-binding protein 9 family.</text>
</comment>
<evidence type="ECO:0000256" key="2">
    <source>
        <dbReference type="ARBA" id="ARBA00022448"/>
    </source>
</evidence>
<dbReference type="GO" id="GO:0030001">
    <property type="term" value="P:metal ion transport"/>
    <property type="evidence" value="ECO:0007669"/>
    <property type="project" value="InterPro"/>
</dbReference>
<proteinExistence type="inferred from homology"/>
<dbReference type="Proteomes" id="UP000595897">
    <property type="component" value="Chromosome"/>
</dbReference>
<gene>
    <name evidence="6" type="ORF">bsdtb5_24420</name>
</gene>
<dbReference type="PANTHER" id="PTHR42953">
    <property type="entry name" value="HIGH-AFFINITY ZINC UPTAKE SYSTEM PROTEIN ZNUA-RELATED"/>
    <property type="match status" value="1"/>
</dbReference>
<dbReference type="SUPFAM" id="SSF53807">
    <property type="entry name" value="Helical backbone' metal receptor"/>
    <property type="match status" value="1"/>
</dbReference>
<dbReference type="InterPro" id="IPR050492">
    <property type="entry name" value="Bact_metal-bind_prot9"/>
</dbReference>
<reference evidence="6 7" key="1">
    <citation type="submission" date="2020-11" db="EMBL/GenBank/DDBJ databases">
        <title>Draft genome sequencing of a Lachnospiraceae strain isolated from anoxic soil subjected to BSD treatment.</title>
        <authorList>
            <person name="Uek A."/>
            <person name="Tonouchi A."/>
        </authorList>
    </citation>
    <scope>NUCLEOTIDE SEQUENCE [LARGE SCALE GENOMIC DNA]</scope>
    <source>
        <strain evidence="6 7">TB5</strain>
    </source>
</reference>
<dbReference type="Pfam" id="PF01297">
    <property type="entry name" value="ZnuA"/>
    <property type="match status" value="1"/>
</dbReference>
<dbReference type="InterPro" id="IPR006128">
    <property type="entry name" value="Lipoprotein_PsaA-like"/>
</dbReference>
<keyword evidence="3 5" id="KW-0732">Signal</keyword>
<dbReference type="InterPro" id="IPR006129">
    <property type="entry name" value="AdhesinB"/>
</dbReference>
<sequence length="302" mass="33847">MKKLLSLLLILCISISLIACNSKTKETTTKDTKLNVSVSFNAMAEFAKAVGKDKVQVSTIIPAGTEPHDFEPKTADIRKLSDAKVFIYNGLGMESWADEAVQSSNNQDLVVVNASKGSTSIENMEKDEIEEHGKYDPHLWLSLKGAEVEVQNIADGLLKADPKNRDYYQKNSNDYISEIEKLYQEYNKKFKSLEKKNFVTGHAAFNYFCKDFGLEQNSVEDVFAEGEPSTKQLAELVEYCKENKVTTIFAEEMASPEISKTLANEVGAKVETIHTIESADGDMTYLERMKDNCKKIYESLAQ</sequence>